<accession>A0ABY6CR21</accession>
<keyword evidence="2" id="KW-1185">Reference proteome</keyword>
<dbReference type="RefSeq" id="WP_262310375.1">
    <property type="nucleotide sequence ID" value="NZ_CP106679.1"/>
</dbReference>
<protein>
    <submittedName>
        <fullName evidence="1">Uncharacterized protein</fullName>
    </submittedName>
</protein>
<sequence length="217" mass="24076">MNNQTIDAQLLQAEVAIHNATTNDAVKSAMALYGYDTTKVAENQALLDQGKTLHTKQKKEYGEQYSATDALSKSMKTADKWYIKHVKIARIALKNERGIWQSLQINGRRKKSQSGWVSQATVFYLNALSNPDVLTAMNQFGVSQEVLASTQLLVQDVANKLSIQLKETGEAQDATIKRDEALDLLMDWMSDFKAIARIALEDDAQLLEMLGIVKAAA</sequence>
<reference evidence="1" key="1">
    <citation type="submission" date="2022-09" db="EMBL/GenBank/DDBJ databases">
        <title>Comparative genomics and taxonomic characterization of three novel marine species of genus Reichenbachiella exhibiting antioxidant and polysaccharide degradation activities.</title>
        <authorList>
            <person name="Muhammad N."/>
            <person name="Lee Y.-J."/>
            <person name="Ko J."/>
            <person name="Kim S.-G."/>
        </authorList>
    </citation>
    <scope>NUCLEOTIDE SEQUENCE</scope>
    <source>
        <strain evidence="1">BKB1-1</strain>
    </source>
</reference>
<dbReference type="EMBL" id="CP106679">
    <property type="protein sequence ID" value="UXP32943.1"/>
    <property type="molecule type" value="Genomic_DNA"/>
</dbReference>
<proteinExistence type="predicted"/>
<evidence type="ECO:0000313" key="1">
    <source>
        <dbReference type="EMBL" id="UXP32943.1"/>
    </source>
</evidence>
<gene>
    <name evidence="1" type="ORF">N6H18_03105</name>
</gene>
<name>A0ABY6CR21_9BACT</name>
<dbReference type="Proteomes" id="UP001065174">
    <property type="component" value="Chromosome"/>
</dbReference>
<organism evidence="1 2">
    <name type="scientific">Reichenbachiella agarivorans</name>
    <dbReference type="NCBI Taxonomy" id="2979464"/>
    <lineage>
        <taxon>Bacteria</taxon>
        <taxon>Pseudomonadati</taxon>
        <taxon>Bacteroidota</taxon>
        <taxon>Cytophagia</taxon>
        <taxon>Cytophagales</taxon>
        <taxon>Reichenbachiellaceae</taxon>
        <taxon>Reichenbachiella</taxon>
    </lineage>
</organism>
<evidence type="ECO:0000313" key="2">
    <source>
        <dbReference type="Proteomes" id="UP001065174"/>
    </source>
</evidence>